<evidence type="ECO:0000313" key="1">
    <source>
        <dbReference type="EMBL" id="PXF60614.1"/>
    </source>
</evidence>
<dbReference type="Proteomes" id="UP000248329">
    <property type="component" value="Unassembled WGS sequence"/>
</dbReference>
<dbReference type="EMBL" id="PQXF01000014">
    <property type="protein sequence ID" value="PXF60614.1"/>
    <property type="molecule type" value="Genomic_DNA"/>
</dbReference>
<sequence>MRTMRTMGFLLILLLVGSAALSGCTNPDKNAGLQQIQAKTQITSDSTVDAVAGEGSAEISLPVAPASERVDLYEPSFSDPTNATNPLLPVSELDQVILLGRVDGFPFRVVATLLPGTKTIEWNGQQVETLESQYVAFLDGRIHEVALDWYAQDDKGAVWYLGEDVFNYEDGVIADTDGTWLAGRDGPVAMIMPGDPRVGDVYRPENIPGTAFEEVTVRSINETMHGPRGHVNGSIIVEELHMDGTYEDKIFAPGYGEFLVCVEGELEAVALAVPTDALSGTTPAELVILSTGAADTFDASQSGDWNAASASVDAMIAAWDMYQAGDVPRMLDAQMSNALVVLVAAVDARQPEEARQAAIDVARACLDLQLQYRPPAEIDLARFDLCIRQIMVDIAADDPGAVKGDIATLGWIWDRIAYTPDSGLSGKLSRGWCGISDTGRTDTQPGPGGKLSRGWCDSSDISRIDTRLDDLRAAADVGDLTAAADRAAKLRDALTGFEVENGDEGEDKD</sequence>
<name>A0AC61L2Q0_9EURY</name>
<organism evidence="1 2">
    <name type="scientific">Candidatus Methanogaster sp</name>
    <dbReference type="NCBI Taxonomy" id="3386292"/>
    <lineage>
        <taxon>Archaea</taxon>
        <taxon>Methanobacteriati</taxon>
        <taxon>Methanobacteriota</taxon>
        <taxon>Stenosarchaea group</taxon>
        <taxon>Methanomicrobia</taxon>
        <taxon>Methanosarcinales</taxon>
        <taxon>ANME-2 cluster</taxon>
        <taxon>Candidatus Methanogasteraceae</taxon>
        <taxon>Candidatus Methanogaster</taxon>
    </lineage>
</organism>
<reference evidence="1" key="1">
    <citation type="submission" date="2018-01" db="EMBL/GenBank/DDBJ databases">
        <authorList>
            <person name="Krukenberg V."/>
        </authorList>
    </citation>
    <scope>NUCLEOTIDE SEQUENCE</scope>
    <source>
        <strain evidence="1">E20ANME2</strain>
    </source>
</reference>
<evidence type="ECO:0000313" key="2">
    <source>
        <dbReference type="Proteomes" id="UP000248329"/>
    </source>
</evidence>
<protein>
    <submittedName>
        <fullName evidence="1">Uncharacterized protein</fullName>
    </submittedName>
</protein>
<proteinExistence type="predicted"/>
<accession>A0AC61L2Q0</accession>
<comment type="caution">
    <text evidence="1">The sequence shown here is derived from an EMBL/GenBank/DDBJ whole genome shotgun (WGS) entry which is preliminary data.</text>
</comment>
<gene>
    <name evidence="1" type="ORF">C4B59_08845</name>
</gene>